<comment type="caution">
    <text evidence="1">The sequence shown here is derived from an EMBL/GenBank/DDBJ whole genome shotgun (WGS) entry which is preliminary data.</text>
</comment>
<organism evidence="1 2">
    <name type="scientific">Persea americana</name>
    <name type="common">Avocado</name>
    <dbReference type="NCBI Taxonomy" id="3435"/>
    <lineage>
        <taxon>Eukaryota</taxon>
        <taxon>Viridiplantae</taxon>
        <taxon>Streptophyta</taxon>
        <taxon>Embryophyta</taxon>
        <taxon>Tracheophyta</taxon>
        <taxon>Spermatophyta</taxon>
        <taxon>Magnoliopsida</taxon>
        <taxon>Magnoliidae</taxon>
        <taxon>Laurales</taxon>
        <taxon>Lauraceae</taxon>
        <taxon>Persea</taxon>
    </lineage>
</organism>
<proteinExistence type="predicted"/>
<dbReference type="EMBL" id="CM056813">
    <property type="protein sequence ID" value="KAJ8642054.1"/>
    <property type="molecule type" value="Genomic_DNA"/>
</dbReference>
<name>A0ACC2M8M4_PERAE</name>
<protein>
    <submittedName>
        <fullName evidence="1">Uncharacterized protein</fullName>
    </submittedName>
</protein>
<reference evidence="1 2" key="1">
    <citation type="journal article" date="2022" name="Hortic Res">
        <title>A haplotype resolved chromosomal level avocado genome allows analysis of novel avocado genes.</title>
        <authorList>
            <person name="Nath O."/>
            <person name="Fletcher S.J."/>
            <person name="Hayward A."/>
            <person name="Shaw L.M."/>
            <person name="Masouleh A.K."/>
            <person name="Furtado A."/>
            <person name="Henry R.J."/>
            <person name="Mitter N."/>
        </authorList>
    </citation>
    <scope>NUCLEOTIDE SEQUENCE [LARGE SCALE GENOMIC DNA]</scope>
    <source>
        <strain evidence="2">cv. Hass</strain>
    </source>
</reference>
<gene>
    <name evidence="1" type="ORF">MRB53_018748</name>
</gene>
<accession>A0ACC2M8M4</accession>
<evidence type="ECO:0000313" key="2">
    <source>
        <dbReference type="Proteomes" id="UP001234297"/>
    </source>
</evidence>
<dbReference type="Proteomes" id="UP001234297">
    <property type="component" value="Chromosome 5"/>
</dbReference>
<keyword evidence="2" id="KW-1185">Reference proteome</keyword>
<sequence length="129" mass="14446">MVDLIAFERCEQSESFGVVYGDLSTSPIYVFTNIFSGRLKLHESSDDIVLGVLSLVFWTLTIIPLCKYIIFALGTDDNGEGGTFALYSLLCRRFKMSLLKQIYSSSIVTSAEETKTSLLLKDLFEKHPS</sequence>
<evidence type="ECO:0000313" key="1">
    <source>
        <dbReference type="EMBL" id="KAJ8642054.1"/>
    </source>
</evidence>